<keyword evidence="3 5" id="KW-0067">ATP-binding</keyword>
<dbReference type="GO" id="GO:0016887">
    <property type="term" value="F:ATP hydrolysis activity"/>
    <property type="evidence" value="ECO:0007669"/>
    <property type="project" value="InterPro"/>
</dbReference>
<organism evidence="5 6">
    <name type="scientific">Acrocarpospora macrocephala</name>
    <dbReference type="NCBI Taxonomy" id="150177"/>
    <lineage>
        <taxon>Bacteria</taxon>
        <taxon>Bacillati</taxon>
        <taxon>Actinomycetota</taxon>
        <taxon>Actinomycetes</taxon>
        <taxon>Streptosporangiales</taxon>
        <taxon>Streptosporangiaceae</taxon>
        <taxon>Acrocarpospora</taxon>
    </lineage>
</organism>
<dbReference type="Gene3D" id="3.40.50.300">
    <property type="entry name" value="P-loop containing nucleotide triphosphate hydrolases"/>
    <property type="match status" value="1"/>
</dbReference>
<accession>A0A5M3X7A7</accession>
<gene>
    <name evidence="5" type="primary">livG_2</name>
    <name evidence="5" type="ORF">Amac_083500</name>
</gene>
<sequence length="249" mass="26613">MSDGTPLLEATGLTMHYGAVKACTDLDVQIRGGEILGIIGPNGSGKSTLLKMLAGHLRPTAGSIRLRGSDVTRWKTDRLARAGLVMTSQNQMVFGGVSVREALQIGEACRRDTRNAGLTTAQIVEMLHLGEVLDDTVEELPLGYLRRVGIALAIGVQPDILLLDEPAAGLNDEETESLRELILRLREAGLTVGIVDHDMTLMVALCDRVIVLDVGQILAQGEPHDVIKDPAVIDAYLGSPLSFDAEEAS</sequence>
<dbReference type="Proteomes" id="UP000331127">
    <property type="component" value="Unassembled WGS sequence"/>
</dbReference>
<dbReference type="Pfam" id="PF12399">
    <property type="entry name" value="BCA_ABC_TP_C"/>
    <property type="match status" value="1"/>
</dbReference>
<dbReference type="PROSITE" id="PS50893">
    <property type="entry name" value="ABC_TRANSPORTER_2"/>
    <property type="match status" value="1"/>
</dbReference>
<evidence type="ECO:0000313" key="5">
    <source>
        <dbReference type="EMBL" id="GES14753.1"/>
    </source>
</evidence>
<dbReference type="InterPro" id="IPR003593">
    <property type="entry name" value="AAA+_ATPase"/>
</dbReference>
<evidence type="ECO:0000256" key="1">
    <source>
        <dbReference type="ARBA" id="ARBA00022448"/>
    </source>
</evidence>
<keyword evidence="2" id="KW-0547">Nucleotide-binding</keyword>
<feature type="domain" description="ABC transporter" evidence="4">
    <location>
        <begin position="8"/>
        <end position="239"/>
    </location>
</feature>
<dbReference type="InterPro" id="IPR027417">
    <property type="entry name" value="P-loop_NTPase"/>
</dbReference>
<dbReference type="SUPFAM" id="SSF52540">
    <property type="entry name" value="P-loop containing nucleoside triphosphate hydrolases"/>
    <property type="match status" value="1"/>
</dbReference>
<dbReference type="AlphaFoldDB" id="A0A5M3X7A7"/>
<evidence type="ECO:0000256" key="3">
    <source>
        <dbReference type="ARBA" id="ARBA00022840"/>
    </source>
</evidence>
<reference evidence="5 6" key="1">
    <citation type="submission" date="2019-10" db="EMBL/GenBank/DDBJ databases">
        <title>Whole genome shotgun sequence of Acrocarpospora macrocephala NBRC 16266.</title>
        <authorList>
            <person name="Ichikawa N."/>
            <person name="Kimura A."/>
            <person name="Kitahashi Y."/>
            <person name="Komaki H."/>
            <person name="Oguchi A."/>
        </authorList>
    </citation>
    <scope>NUCLEOTIDE SEQUENCE [LARGE SCALE GENOMIC DNA]</scope>
    <source>
        <strain evidence="5 6">NBRC 16266</strain>
    </source>
</reference>
<dbReference type="EMBL" id="BLAE01000064">
    <property type="protein sequence ID" value="GES14753.1"/>
    <property type="molecule type" value="Genomic_DNA"/>
</dbReference>
<dbReference type="OrthoDB" id="9805514at2"/>
<evidence type="ECO:0000256" key="2">
    <source>
        <dbReference type="ARBA" id="ARBA00022741"/>
    </source>
</evidence>
<dbReference type="SMART" id="SM00382">
    <property type="entry name" value="AAA"/>
    <property type="match status" value="1"/>
</dbReference>
<evidence type="ECO:0000313" key="6">
    <source>
        <dbReference type="Proteomes" id="UP000331127"/>
    </source>
</evidence>
<evidence type="ECO:0000259" key="4">
    <source>
        <dbReference type="PROSITE" id="PS50893"/>
    </source>
</evidence>
<dbReference type="GO" id="GO:0005886">
    <property type="term" value="C:plasma membrane"/>
    <property type="evidence" value="ECO:0007669"/>
    <property type="project" value="TreeGrafter"/>
</dbReference>
<keyword evidence="6" id="KW-1185">Reference proteome</keyword>
<dbReference type="GO" id="GO:0005524">
    <property type="term" value="F:ATP binding"/>
    <property type="evidence" value="ECO:0007669"/>
    <property type="project" value="UniProtKB-KW"/>
</dbReference>
<comment type="caution">
    <text evidence="5">The sequence shown here is derived from an EMBL/GenBank/DDBJ whole genome shotgun (WGS) entry which is preliminary data.</text>
</comment>
<dbReference type="PANTHER" id="PTHR45772">
    <property type="entry name" value="CONSERVED COMPONENT OF ABC TRANSPORTER FOR NATURAL AMINO ACIDS-RELATED"/>
    <property type="match status" value="1"/>
</dbReference>
<proteinExistence type="predicted"/>
<dbReference type="Pfam" id="PF00005">
    <property type="entry name" value="ABC_tran"/>
    <property type="match status" value="1"/>
</dbReference>
<dbReference type="RefSeq" id="WP_155359978.1">
    <property type="nucleotide sequence ID" value="NZ_BAAAHL010000007.1"/>
</dbReference>
<dbReference type="InterPro" id="IPR051120">
    <property type="entry name" value="ABC_AA/LPS_Transport"/>
</dbReference>
<name>A0A5M3X7A7_9ACTN</name>
<dbReference type="InterPro" id="IPR032823">
    <property type="entry name" value="BCA_ABC_TP_C"/>
</dbReference>
<keyword evidence="1" id="KW-0813">Transport</keyword>
<dbReference type="InterPro" id="IPR003439">
    <property type="entry name" value="ABC_transporter-like_ATP-bd"/>
</dbReference>
<protein>
    <submittedName>
        <fullName evidence="5">ABC transporter ATP-binding protein</fullName>
    </submittedName>
</protein>